<sequence>MARPDQRAAVVGVHGSRHLAERLMVAAGHDPGDFEFGQYDVTDPFRLLRDGTFDLMLIKYSPREPDIAYSRPLMFDGRAVFVGVDHPLAALDSVSVEDVADYDAFERPGTFPPDVWDEVVPPHTPSGVPIRRVHPMTTIEAMVSILATTKAVHLSFQSLDAVLPREVRVVPVRDLPAAPVRLAFLRDQALRPQAAAFVADAESGVTR</sequence>
<keyword evidence="2" id="KW-0805">Transcription regulation</keyword>
<dbReference type="RefSeq" id="WP_219910983.1">
    <property type="nucleotide sequence ID" value="NZ_PYAX01000024.1"/>
</dbReference>
<name>A0A2P8HQY9_SACCR</name>
<feature type="domain" description="LysR substrate-binding" evidence="5">
    <location>
        <begin position="39"/>
        <end position="199"/>
    </location>
</feature>
<dbReference type="InterPro" id="IPR005119">
    <property type="entry name" value="LysR_subst-bd"/>
</dbReference>
<evidence type="ECO:0000256" key="4">
    <source>
        <dbReference type="ARBA" id="ARBA00023163"/>
    </source>
</evidence>
<evidence type="ECO:0000256" key="2">
    <source>
        <dbReference type="ARBA" id="ARBA00023015"/>
    </source>
</evidence>
<dbReference type="Pfam" id="PF03466">
    <property type="entry name" value="LysR_substrate"/>
    <property type="match status" value="1"/>
</dbReference>
<reference evidence="6 7" key="1">
    <citation type="submission" date="2018-03" db="EMBL/GenBank/DDBJ databases">
        <title>Genomic Encyclopedia of Type Strains, Phase III (KMG-III): the genomes of soil and plant-associated and newly described type strains.</title>
        <authorList>
            <person name="Whitman W."/>
        </authorList>
    </citation>
    <scope>NUCLEOTIDE SEQUENCE [LARGE SCALE GENOMIC DNA]</scope>
    <source>
        <strain evidence="6 7">CGMCC 4.7097</strain>
    </source>
</reference>
<dbReference type="GO" id="GO:0003700">
    <property type="term" value="F:DNA-binding transcription factor activity"/>
    <property type="evidence" value="ECO:0007669"/>
    <property type="project" value="TreeGrafter"/>
</dbReference>
<dbReference type="PANTHER" id="PTHR30346:SF28">
    <property type="entry name" value="HTH-TYPE TRANSCRIPTIONAL REGULATOR CYNR"/>
    <property type="match status" value="1"/>
</dbReference>
<evidence type="ECO:0000313" key="7">
    <source>
        <dbReference type="Proteomes" id="UP000241118"/>
    </source>
</evidence>
<dbReference type="AlphaFoldDB" id="A0A2P8HQY9"/>
<evidence type="ECO:0000259" key="5">
    <source>
        <dbReference type="Pfam" id="PF03466"/>
    </source>
</evidence>
<comment type="similarity">
    <text evidence="1">Belongs to the LysR transcriptional regulatory family.</text>
</comment>
<evidence type="ECO:0000256" key="3">
    <source>
        <dbReference type="ARBA" id="ARBA00023125"/>
    </source>
</evidence>
<proteinExistence type="inferred from homology"/>
<keyword evidence="4" id="KW-0804">Transcription</keyword>
<keyword evidence="7" id="KW-1185">Reference proteome</keyword>
<dbReference type="PANTHER" id="PTHR30346">
    <property type="entry name" value="TRANSCRIPTIONAL DUAL REGULATOR HCAR-RELATED"/>
    <property type="match status" value="1"/>
</dbReference>
<dbReference type="GO" id="GO:0003677">
    <property type="term" value="F:DNA binding"/>
    <property type="evidence" value="ECO:0007669"/>
    <property type="project" value="UniProtKB-KW"/>
</dbReference>
<dbReference type="Gene3D" id="3.40.190.10">
    <property type="entry name" value="Periplasmic binding protein-like II"/>
    <property type="match status" value="2"/>
</dbReference>
<dbReference type="EMBL" id="PYAX01000024">
    <property type="protein sequence ID" value="PSL48643.1"/>
    <property type="molecule type" value="Genomic_DNA"/>
</dbReference>
<keyword evidence="3" id="KW-0238">DNA-binding</keyword>
<evidence type="ECO:0000256" key="1">
    <source>
        <dbReference type="ARBA" id="ARBA00009437"/>
    </source>
</evidence>
<dbReference type="GO" id="GO:0032993">
    <property type="term" value="C:protein-DNA complex"/>
    <property type="evidence" value="ECO:0007669"/>
    <property type="project" value="TreeGrafter"/>
</dbReference>
<gene>
    <name evidence="6" type="ORF">B0I31_12430</name>
</gene>
<dbReference type="SUPFAM" id="SSF53850">
    <property type="entry name" value="Periplasmic binding protein-like II"/>
    <property type="match status" value="1"/>
</dbReference>
<protein>
    <submittedName>
        <fullName evidence="6">LysR substrate binding domain-containing protein</fullName>
    </submittedName>
</protein>
<dbReference type="Proteomes" id="UP000241118">
    <property type="component" value="Unassembled WGS sequence"/>
</dbReference>
<evidence type="ECO:0000313" key="6">
    <source>
        <dbReference type="EMBL" id="PSL48643.1"/>
    </source>
</evidence>
<organism evidence="6 7">
    <name type="scientific">Saccharothrix carnea</name>
    <dbReference type="NCBI Taxonomy" id="1280637"/>
    <lineage>
        <taxon>Bacteria</taxon>
        <taxon>Bacillati</taxon>
        <taxon>Actinomycetota</taxon>
        <taxon>Actinomycetes</taxon>
        <taxon>Pseudonocardiales</taxon>
        <taxon>Pseudonocardiaceae</taxon>
        <taxon>Saccharothrix</taxon>
    </lineage>
</organism>
<accession>A0A2P8HQY9</accession>
<comment type="caution">
    <text evidence="6">The sequence shown here is derived from an EMBL/GenBank/DDBJ whole genome shotgun (WGS) entry which is preliminary data.</text>
</comment>